<dbReference type="Pfam" id="PF12785">
    <property type="entry name" value="VESA1_N"/>
    <property type="match status" value="1"/>
</dbReference>
<dbReference type="GeneID" id="94194045"/>
<dbReference type="InterPro" id="IPR024751">
    <property type="entry name" value="VESA1"/>
</dbReference>
<reference evidence="2 3" key="1">
    <citation type="submission" date="2021-06" db="EMBL/GenBank/DDBJ databases">
        <title>Genome sequence of Babesia caballi.</title>
        <authorList>
            <person name="Yamagishi J."/>
            <person name="Kidaka T."/>
            <person name="Ochi A."/>
        </authorList>
    </citation>
    <scope>NUCLEOTIDE SEQUENCE [LARGE SCALE GENOMIC DNA]</scope>
    <source>
        <strain evidence="2">USDA-D6B2</strain>
    </source>
</reference>
<keyword evidence="1" id="KW-0812">Transmembrane</keyword>
<keyword evidence="3" id="KW-1185">Reference proteome</keyword>
<keyword evidence="1" id="KW-1133">Transmembrane helix</keyword>
<organism evidence="2 3">
    <name type="scientific">Babesia caballi</name>
    <dbReference type="NCBI Taxonomy" id="5871"/>
    <lineage>
        <taxon>Eukaryota</taxon>
        <taxon>Sar</taxon>
        <taxon>Alveolata</taxon>
        <taxon>Apicomplexa</taxon>
        <taxon>Aconoidasida</taxon>
        <taxon>Piroplasmida</taxon>
        <taxon>Babesiidae</taxon>
        <taxon>Babesia</taxon>
    </lineage>
</organism>
<feature type="transmembrane region" description="Helical" evidence="1">
    <location>
        <begin position="1265"/>
        <end position="1290"/>
    </location>
</feature>
<evidence type="ECO:0000313" key="2">
    <source>
        <dbReference type="EMBL" id="GIX62564.1"/>
    </source>
</evidence>
<evidence type="ECO:0008006" key="4">
    <source>
        <dbReference type="Google" id="ProtNLM"/>
    </source>
</evidence>
<name>A0AAV4LVI3_BABCB</name>
<dbReference type="EMBL" id="BPLF01000002">
    <property type="protein sequence ID" value="GIX62564.1"/>
    <property type="molecule type" value="Genomic_DNA"/>
</dbReference>
<sequence length="1329" mass="144542">MRVSGQKSSLTDPPTDLKDAIDWLALVGGGYGGKVENGWSSGKFREFDSKIHDLPGWTEAKQKSGIDFFQGVIKEVAANRLSQFLGYISTQTIGGDSGIIKGDGHYESKYKDFEWKEGQEKDYLKVTLFAAAMAFLGLSYMYLKCSISYGWAGESLNRAGALKNYVTWMGYGSNYLNRNKYGRDIAQLLEDRFGNKFDGLASPEEWSPYSTFLQNLETKYSSQRIAVNHPLTACYIAAKEYFTSQLKDSDPADETLRAIKANIETFKTSCGLSDHDLKEQIGTLLPNNTVSGYSATSHAPPEQPSPAGPVAGTLSTFGLGGGAAAAYLLDIGGAKTLVNGLLRIGVIVLLTCALYCACVTFRYYFIHPLSTSLTNSPSNLKEAIGWILRVTGKDGQGSDNTAALAKAVKGLLQSAVTEIESFPKKLHVNGPEFGKLKQELTKAVTWVEKDDKLSDGCKRHSDLKASHNKNHLDNVNKALKELYGKYGKGPGGLKRLAQDKCGLADFVGSSVGQFVKQLGNAFDTQFNTLNGVNDSAQTVAEKVGDYLKTVLNSWVQGGSNGVDTQLKGNHFQHPLLKKILDAGKNAFMDKLKRANYTPTNYETNVQSASIKEVHARIFLGCLPLYSQALTYIYWGCHDKGGGWGSQTLANGSMRSYFDSQGLLPLYVDKNKRGAQIAKSALGGFSEFGAAASSSLSSAHSPYVSFTAELQKKVGQNTSNYPLSALYHGASCYFQCQQVTNAKSAAGAPKTIREMLYFLAALQFSSAYDEIDGYIGTVLNPSMNVADSSKPASGGNDTLSSDQLKEYLRASCAFSSSVLGLIQGPGASQNASDPWLFELFCNSAFQFKYPSGAALFSTVSSYAYALQFQLLFLYYMCANNVNKCGWQDCIFGKGMKPNGSEGTVPSHMCPGLTCGGKPDCKHDGTNNGCKHSFHANNNKEPTCGKATNSPLQAFLTDCINGLCRSHPTNSTSYLSTCSGSLCHVPMGFQATHLRQNAANGARVYLVLKSICGGSDTPLRQLCEKLGCLTKRTPRSLGDLFGFMWHLNGHLSRTLTNITNAEWLKNLADLTPFSSTVKDHINVLESFVGSGHSNTHPDLVSLTNSTCNQQQQTCGPYLSPLSLSNGATFGKTAPYASTYLSWMFYLTDDLQSGFQEFLDEFKNIDCSNMGCRGKGGSQQACQLQHPGTHGSDQSCQCDSVVHCGGVLPLLYRYGFTFSDMGALFGEGNTNTKRTCANFHTQLQSVISGNPLSSLLTSIDDFLFLFRYYFLGNLSAFWTIYIGLILYTFFFLLDTLHLRSHLKLASSHVLPPLALLTSGKPLPITKLKYITQ</sequence>
<accession>A0AAV4LVI3</accession>
<feature type="transmembrane region" description="Helical" evidence="1">
    <location>
        <begin position="310"/>
        <end position="329"/>
    </location>
</feature>
<evidence type="ECO:0000313" key="3">
    <source>
        <dbReference type="Proteomes" id="UP001497744"/>
    </source>
</evidence>
<feature type="transmembrane region" description="Helical" evidence="1">
    <location>
        <begin position="341"/>
        <end position="365"/>
    </location>
</feature>
<evidence type="ECO:0000256" key="1">
    <source>
        <dbReference type="SAM" id="Phobius"/>
    </source>
</evidence>
<dbReference type="Proteomes" id="UP001497744">
    <property type="component" value="Unassembled WGS sequence"/>
</dbReference>
<comment type="caution">
    <text evidence="2">The sequence shown here is derived from an EMBL/GenBank/DDBJ whole genome shotgun (WGS) entry which is preliminary data.</text>
</comment>
<protein>
    <recommendedName>
        <fullName evidence="4">Variant erythrocyte surface antigen-1, beta subunit</fullName>
    </recommendedName>
</protein>
<keyword evidence="1" id="KW-0472">Membrane</keyword>
<dbReference type="RefSeq" id="XP_067714633.1">
    <property type="nucleotide sequence ID" value="XM_067858532.1"/>
</dbReference>
<proteinExistence type="predicted"/>
<gene>
    <name evidence="2" type="ORF">BcabD6B2_19990</name>
</gene>